<dbReference type="GO" id="GO:0046872">
    <property type="term" value="F:metal ion binding"/>
    <property type="evidence" value="ECO:0007669"/>
    <property type="project" value="UniProtKB-KW"/>
</dbReference>
<evidence type="ECO:0000256" key="7">
    <source>
        <dbReference type="ARBA" id="ARBA00022741"/>
    </source>
</evidence>
<organism evidence="16 17">
    <name type="scientific">Fusobacterium ulcerans</name>
    <dbReference type="NCBI Taxonomy" id="861"/>
    <lineage>
        <taxon>Bacteria</taxon>
        <taxon>Fusobacteriati</taxon>
        <taxon>Fusobacteriota</taxon>
        <taxon>Fusobacteriia</taxon>
        <taxon>Fusobacteriales</taxon>
        <taxon>Fusobacteriaceae</taxon>
        <taxon>Fusobacterium</taxon>
    </lineage>
</organism>
<evidence type="ECO:0000259" key="15">
    <source>
        <dbReference type="PROSITE" id="PS50979"/>
    </source>
</evidence>
<keyword evidence="10 13" id="KW-0092">Biotin</keyword>
<keyword evidence="13" id="KW-0275">Fatty acid biosynthesis</keyword>
<evidence type="ECO:0000256" key="6">
    <source>
        <dbReference type="ARBA" id="ARBA00022723"/>
    </source>
</evidence>
<dbReference type="InterPro" id="IPR011761">
    <property type="entry name" value="ATP-grasp"/>
</dbReference>
<protein>
    <recommendedName>
        <fullName evidence="4 13">Biotin carboxylase</fullName>
        <ecNumber evidence="4 13">6.3.4.14</ecNumber>
    </recommendedName>
    <alternativeName>
        <fullName evidence="13">Acetyl-coenzyme A carboxylase biotin carboxylase subunit A</fullName>
    </alternativeName>
</protein>
<dbReference type="PROSITE" id="PS00867">
    <property type="entry name" value="CPSASE_2"/>
    <property type="match status" value="1"/>
</dbReference>
<comment type="pathway">
    <text evidence="2 13">Lipid metabolism; malonyl-CoA biosynthesis; malonyl-CoA from acetyl-CoA: step 1/1.</text>
</comment>
<dbReference type="SUPFAM" id="SSF56059">
    <property type="entry name" value="Glutathione synthetase ATP-binding domain-like"/>
    <property type="match status" value="1"/>
</dbReference>
<evidence type="ECO:0000259" key="14">
    <source>
        <dbReference type="PROSITE" id="PS50975"/>
    </source>
</evidence>
<dbReference type="Pfam" id="PF02786">
    <property type="entry name" value="CPSase_L_D2"/>
    <property type="match status" value="1"/>
</dbReference>
<evidence type="ECO:0000256" key="2">
    <source>
        <dbReference type="ARBA" id="ARBA00004956"/>
    </source>
</evidence>
<dbReference type="InterPro" id="IPR051602">
    <property type="entry name" value="ACC_Biotin_Carboxylase"/>
</dbReference>
<keyword evidence="8 12" id="KW-0067">ATP-binding</keyword>
<keyword evidence="5 13" id="KW-0436">Ligase</keyword>
<dbReference type="RefSeq" id="WP_005979325.1">
    <property type="nucleotide sequence ID" value="NZ_BAABXY010000001.1"/>
</dbReference>
<gene>
    <name evidence="16" type="primary">accC</name>
    <name evidence="16" type="ORF">NCTC12112_00402</name>
</gene>
<evidence type="ECO:0000313" key="16">
    <source>
        <dbReference type="EMBL" id="SQJ00047.1"/>
    </source>
</evidence>
<dbReference type="NCBIfam" id="NF006367">
    <property type="entry name" value="PRK08591.1"/>
    <property type="match status" value="1"/>
</dbReference>
<dbReference type="Proteomes" id="UP000249008">
    <property type="component" value="Chromosome 1"/>
</dbReference>
<evidence type="ECO:0000256" key="9">
    <source>
        <dbReference type="ARBA" id="ARBA00022842"/>
    </source>
</evidence>
<comment type="subunit">
    <text evidence="3 13">Acetyl-CoA carboxylase is a heterohexamer of biotin carboxyl carrier protein, biotin carboxylase and the two subunits of carboxyl transferase in a 2:2 complex.</text>
</comment>
<keyword evidence="13" id="KW-0276">Fatty acid metabolism</keyword>
<dbReference type="PROSITE" id="PS00866">
    <property type="entry name" value="CPSASE_1"/>
    <property type="match status" value="1"/>
</dbReference>
<accession>A0AAX1TSA0</accession>
<feature type="domain" description="Biotin carboxylation" evidence="15">
    <location>
        <begin position="1"/>
        <end position="446"/>
    </location>
</feature>
<comment type="catalytic activity">
    <reaction evidence="11 13">
        <text>N(6)-biotinyl-L-lysyl-[protein] + hydrogencarbonate + ATP = N(6)-carboxybiotinyl-L-lysyl-[protein] + ADP + phosphate + H(+)</text>
        <dbReference type="Rhea" id="RHEA:13501"/>
        <dbReference type="Rhea" id="RHEA-COMP:10505"/>
        <dbReference type="Rhea" id="RHEA-COMP:10506"/>
        <dbReference type="ChEBI" id="CHEBI:15378"/>
        <dbReference type="ChEBI" id="CHEBI:17544"/>
        <dbReference type="ChEBI" id="CHEBI:30616"/>
        <dbReference type="ChEBI" id="CHEBI:43474"/>
        <dbReference type="ChEBI" id="CHEBI:83144"/>
        <dbReference type="ChEBI" id="CHEBI:83145"/>
        <dbReference type="ChEBI" id="CHEBI:456216"/>
        <dbReference type="EC" id="6.3.4.14"/>
    </reaction>
</comment>
<evidence type="ECO:0000256" key="8">
    <source>
        <dbReference type="ARBA" id="ARBA00022840"/>
    </source>
</evidence>
<keyword evidence="9" id="KW-0460">Magnesium</keyword>
<dbReference type="FunFam" id="3.30.1490.20:FF:000018">
    <property type="entry name" value="Biotin carboxylase"/>
    <property type="match status" value="1"/>
</dbReference>
<dbReference type="InterPro" id="IPR016185">
    <property type="entry name" value="PreATP-grasp_dom_sf"/>
</dbReference>
<evidence type="ECO:0000256" key="5">
    <source>
        <dbReference type="ARBA" id="ARBA00022598"/>
    </source>
</evidence>
<feature type="domain" description="ATP-grasp" evidence="14">
    <location>
        <begin position="120"/>
        <end position="317"/>
    </location>
</feature>
<dbReference type="Gene3D" id="3.30.470.20">
    <property type="entry name" value="ATP-grasp fold, B domain"/>
    <property type="match status" value="1"/>
</dbReference>
<dbReference type="Pfam" id="PF02785">
    <property type="entry name" value="Biotin_carb_C"/>
    <property type="match status" value="1"/>
</dbReference>
<dbReference type="PANTHER" id="PTHR48095">
    <property type="entry name" value="PYRUVATE CARBOXYLASE SUBUNIT A"/>
    <property type="match status" value="1"/>
</dbReference>
<sequence length="450" mass="49542">MFKKILIANRGEIAVRIIRAAKELGIKTVAVYSEADKESLHVTLADEAVCIGGISSSESYLKIPNIIAAAEITGADAIHPGYGFLSENARFGKICEMHNLTFIGPRPECIIKMGDKATARATAIENGVPITNGTGIIKSIAEAKKEVNERITYPVMIKATAGGGGKGMRIARNDEELAANIVAAQNEAESAFGNPDVYIEKFVEDPRHIEIQIMGDKHGNVIYLGERDCSIQRRHQKLIEEAPSFSLPYNIRKAMGEAAVTLAKAINYDSAGTLEFLVDKNNDFFFMEMNTRVQVEHTVTEMVTGVDIIKLQIKVAAGEKLNIAQDDVILYGHAIECRINAEDPENDFLPSPGVLTKYIVPGGNGIRVDSHSYQGYEISPYYDSMIGKLIAFGINREEAIAKMKRALSEYIIEGIDTTIPFHLEVFNNELYLEGKTSTNFIEENFSKKNN</sequence>
<dbReference type="KEGG" id="ful:C4N20_09255"/>
<dbReference type="SUPFAM" id="SSF51246">
    <property type="entry name" value="Rudiment single hybrid motif"/>
    <property type="match status" value="1"/>
</dbReference>
<dbReference type="InterPro" id="IPR004549">
    <property type="entry name" value="Acetyl_CoA_COase_biotin_COase"/>
</dbReference>
<keyword evidence="7 12" id="KW-0547">Nucleotide-binding</keyword>
<dbReference type="NCBIfam" id="TIGR00514">
    <property type="entry name" value="accC"/>
    <property type="match status" value="1"/>
</dbReference>
<dbReference type="FunFam" id="3.40.50.20:FF:000010">
    <property type="entry name" value="Propionyl-CoA carboxylase subunit alpha"/>
    <property type="match status" value="1"/>
</dbReference>
<evidence type="ECO:0000313" key="17">
    <source>
        <dbReference type="Proteomes" id="UP000249008"/>
    </source>
</evidence>
<evidence type="ECO:0000256" key="10">
    <source>
        <dbReference type="ARBA" id="ARBA00023267"/>
    </source>
</evidence>
<dbReference type="SUPFAM" id="SSF52440">
    <property type="entry name" value="PreATP-grasp domain"/>
    <property type="match status" value="1"/>
</dbReference>
<dbReference type="PANTHER" id="PTHR48095:SF2">
    <property type="entry name" value="BIOTIN CARBOXYLASE, CHLOROPLASTIC"/>
    <property type="match status" value="1"/>
</dbReference>
<dbReference type="EMBL" id="LS483487">
    <property type="protein sequence ID" value="SQJ00047.1"/>
    <property type="molecule type" value="Genomic_DNA"/>
</dbReference>
<dbReference type="InterPro" id="IPR011054">
    <property type="entry name" value="Rudment_hybrid_motif"/>
</dbReference>
<dbReference type="InterPro" id="IPR005482">
    <property type="entry name" value="Biotin_COase_C"/>
</dbReference>
<evidence type="ECO:0000256" key="11">
    <source>
        <dbReference type="ARBA" id="ARBA00048600"/>
    </source>
</evidence>
<evidence type="ECO:0000256" key="12">
    <source>
        <dbReference type="PROSITE-ProRule" id="PRU00409"/>
    </source>
</evidence>
<dbReference type="InterPro" id="IPR005479">
    <property type="entry name" value="CPAse_ATP-bd"/>
</dbReference>
<evidence type="ECO:0000256" key="1">
    <source>
        <dbReference type="ARBA" id="ARBA00003761"/>
    </source>
</evidence>
<reference evidence="16 17" key="1">
    <citation type="submission" date="2018-06" db="EMBL/GenBank/DDBJ databases">
        <authorList>
            <consortium name="Pathogen Informatics"/>
            <person name="Doyle S."/>
        </authorList>
    </citation>
    <scope>NUCLEOTIDE SEQUENCE [LARGE SCALE GENOMIC DNA]</scope>
    <source>
        <strain evidence="16 17">NCTC12112</strain>
    </source>
</reference>
<evidence type="ECO:0000256" key="4">
    <source>
        <dbReference type="ARBA" id="ARBA00013263"/>
    </source>
</evidence>
<dbReference type="InterPro" id="IPR011764">
    <property type="entry name" value="Biotin_carboxylation_dom"/>
</dbReference>
<evidence type="ECO:0000256" key="13">
    <source>
        <dbReference type="RuleBase" id="RU365063"/>
    </source>
</evidence>
<keyword evidence="13" id="KW-0444">Lipid biosynthesis</keyword>
<dbReference type="PROSITE" id="PS50975">
    <property type="entry name" value="ATP_GRASP"/>
    <property type="match status" value="1"/>
</dbReference>
<comment type="function">
    <text evidence="1 13">This protein is a component of the acetyl coenzyme A carboxylase complex; first, biotin carboxylase catalyzes the carboxylation of the carrier protein and then the transcarboxylase transfers the carboxyl group to form malonyl-CoA.</text>
</comment>
<proteinExistence type="predicted"/>
<dbReference type="AlphaFoldDB" id="A0AAX1TSA0"/>
<dbReference type="Pfam" id="PF00289">
    <property type="entry name" value="Biotin_carb_N"/>
    <property type="match status" value="1"/>
</dbReference>
<dbReference type="PROSITE" id="PS50979">
    <property type="entry name" value="BC"/>
    <property type="match status" value="1"/>
</dbReference>
<keyword evidence="13" id="KW-0443">Lipid metabolism</keyword>
<dbReference type="GO" id="GO:0005524">
    <property type="term" value="F:ATP binding"/>
    <property type="evidence" value="ECO:0007669"/>
    <property type="project" value="UniProtKB-UniRule"/>
</dbReference>
<dbReference type="EC" id="6.3.4.14" evidence="4 13"/>
<keyword evidence="6" id="KW-0479">Metal-binding</keyword>
<dbReference type="InterPro" id="IPR005481">
    <property type="entry name" value="BC-like_N"/>
</dbReference>
<dbReference type="GeneID" id="78454997"/>
<name>A0AAX1TSA0_9FUSO</name>
<dbReference type="SMART" id="SM00878">
    <property type="entry name" value="Biotin_carb_C"/>
    <property type="match status" value="1"/>
</dbReference>
<evidence type="ECO:0000256" key="3">
    <source>
        <dbReference type="ARBA" id="ARBA00011750"/>
    </source>
</evidence>
<dbReference type="GO" id="GO:0004075">
    <property type="term" value="F:biotin carboxylase activity"/>
    <property type="evidence" value="ECO:0007669"/>
    <property type="project" value="UniProtKB-EC"/>
</dbReference>
<dbReference type="FunFam" id="3.30.470.20:FF:000028">
    <property type="entry name" value="Methylcrotonoyl-CoA carboxylase subunit alpha, mitochondrial"/>
    <property type="match status" value="1"/>
</dbReference>
<dbReference type="GO" id="GO:0006633">
    <property type="term" value="P:fatty acid biosynthetic process"/>
    <property type="evidence" value="ECO:0007669"/>
    <property type="project" value="UniProtKB-KW"/>
</dbReference>